<name>M2B8Z3_9BACT</name>
<sequence length="473" mass="52045">MDALDFHVPFSFSDQELPMAIRRLIRSALSSPGICGQLAIRMLLLGTLLVCGNVVAEDWPQWRGTDRDGDWTETGIVTELPEGQLPLKWSVEIGSGYSGPTVADGRVYVTDRQTEPDEIERVLCFAETDGSLIWEQSYAAAYEIGYRAGPRASVTIHDGKALAVGAMGHFHCFDAANGDVLWKHDLHQEYDIDMPAWGITGAPLVFVGAADQPIVIQIVGGSDGACVVGFDLATGKEVWRSLDERACYSAPILIQQGGKYVVVCWTGDSISGLSPSTGDVFWSIPFPPSRMPIGVATPVVDDNLLFVTSFYDGSMMVELSATEPTATKKWHRVGIDEKNTRALQSIISTPVMRDGYVYGVDSYGELRCLDAETGERVWEDTTAVPRNRWGTIHTVVHQQAGSQTDWMFNDQGRLTIAHLTPEGYQPLSQTHLLDTTTIQLPRRNGVTWSHPAYANRCIYARNDKQLVCASLEE</sequence>
<dbReference type="PATRIC" id="fig|1263867.3.peg.1150"/>
<evidence type="ECO:0000313" key="2">
    <source>
        <dbReference type="EMBL" id="EMB18173.1"/>
    </source>
</evidence>
<proteinExistence type="predicted"/>
<dbReference type="InterPro" id="IPR011047">
    <property type="entry name" value="Quinoprotein_ADH-like_sf"/>
</dbReference>
<comment type="caution">
    <text evidence="2">The sequence shown here is derived from an EMBL/GenBank/DDBJ whole genome shotgun (WGS) entry which is preliminary data.</text>
</comment>
<keyword evidence="3" id="KW-1185">Reference proteome</keyword>
<dbReference type="SUPFAM" id="SSF50998">
    <property type="entry name" value="Quinoprotein alcohol dehydrogenase-like"/>
    <property type="match status" value="1"/>
</dbReference>
<feature type="domain" description="Pyrrolo-quinoline quinone repeat" evidence="1">
    <location>
        <begin position="120"/>
        <end position="379"/>
    </location>
</feature>
<evidence type="ECO:0000313" key="3">
    <source>
        <dbReference type="Proteomes" id="UP000011529"/>
    </source>
</evidence>
<dbReference type="EMBL" id="ANMO01000062">
    <property type="protein sequence ID" value="EMB18173.1"/>
    <property type="molecule type" value="Genomic_DNA"/>
</dbReference>
<accession>M2B8Z3</accession>
<gene>
    <name evidence="2" type="ORF">RE6C_01086</name>
</gene>
<dbReference type="Gene3D" id="2.40.10.480">
    <property type="match status" value="1"/>
</dbReference>
<dbReference type="InterPro" id="IPR002372">
    <property type="entry name" value="PQQ_rpt_dom"/>
</dbReference>
<dbReference type="Gene3D" id="2.130.10.10">
    <property type="entry name" value="YVTN repeat-like/Quinoprotein amine dehydrogenase"/>
    <property type="match status" value="1"/>
</dbReference>
<dbReference type="InterPro" id="IPR015943">
    <property type="entry name" value="WD40/YVTN_repeat-like_dom_sf"/>
</dbReference>
<dbReference type="Pfam" id="PF13360">
    <property type="entry name" value="PQQ_2"/>
    <property type="match status" value="1"/>
</dbReference>
<dbReference type="AlphaFoldDB" id="M2B8Z3"/>
<reference evidence="2" key="1">
    <citation type="submission" date="2012-11" db="EMBL/GenBank/DDBJ databases">
        <title>Permanent draft genomes of Rhodopirellula europaea strain SH398 and 6C.</title>
        <authorList>
            <person name="Richter M."/>
            <person name="Richter-Heitmann T."/>
            <person name="Frank C."/>
            <person name="Harder J."/>
            <person name="Glockner F.O."/>
        </authorList>
    </citation>
    <scope>NUCLEOTIDE SEQUENCE</scope>
    <source>
        <strain evidence="2">6C</strain>
    </source>
</reference>
<protein>
    <submittedName>
        <fullName evidence="2">Pyrrolo-quinoline quinone</fullName>
    </submittedName>
</protein>
<organism evidence="2 3">
    <name type="scientific">Rhodopirellula europaea 6C</name>
    <dbReference type="NCBI Taxonomy" id="1263867"/>
    <lineage>
        <taxon>Bacteria</taxon>
        <taxon>Pseudomonadati</taxon>
        <taxon>Planctomycetota</taxon>
        <taxon>Planctomycetia</taxon>
        <taxon>Pirellulales</taxon>
        <taxon>Pirellulaceae</taxon>
        <taxon>Rhodopirellula</taxon>
    </lineage>
</organism>
<dbReference type="PANTHER" id="PTHR34512:SF30">
    <property type="entry name" value="OUTER MEMBRANE PROTEIN ASSEMBLY FACTOR BAMB"/>
    <property type="match status" value="1"/>
</dbReference>
<dbReference type="PANTHER" id="PTHR34512">
    <property type="entry name" value="CELL SURFACE PROTEIN"/>
    <property type="match status" value="1"/>
</dbReference>
<dbReference type="Proteomes" id="UP000011529">
    <property type="component" value="Unassembled WGS sequence"/>
</dbReference>
<evidence type="ECO:0000259" key="1">
    <source>
        <dbReference type="Pfam" id="PF13360"/>
    </source>
</evidence>
<dbReference type="SMART" id="SM00564">
    <property type="entry name" value="PQQ"/>
    <property type="match status" value="5"/>
</dbReference>
<dbReference type="InterPro" id="IPR018391">
    <property type="entry name" value="PQQ_b-propeller_rpt"/>
</dbReference>
<reference evidence="2" key="2">
    <citation type="journal article" date="2013" name="Mar. Genomics">
        <title>Expression of sulfatases in Rhodopirellula baltica and the diversity of sulfatases in the genus Rhodopirellula.</title>
        <authorList>
            <person name="Wegner C.E."/>
            <person name="Richter-Heitmann T."/>
            <person name="Klindworth A."/>
            <person name="Klockow C."/>
            <person name="Richter M."/>
            <person name="Achstetter T."/>
            <person name="Glockner F.O."/>
            <person name="Harder J."/>
        </authorList>
    </citation>
    <scope>NUCLEOTIDE SEQUENCE [LARGE SCALE GENOMIC DNA]</scope>
    <source>
        <strain evidence="2">6C</strain>
    </source>
</reference>